<evidence type="ECO:0000256" key="1">
    <source>
        <dbReference type="SAM" id="MobiDB-lite"/>
    </source>
</evidence>
<evidence type="ECO:0000313" key="3">
    <source>
        <dbReference type="Proteomes" id="UP000186922"/>
    </source>
</evidence>
<dbReference type="AlphaFoldDB" id="A0A1D1UP06"/>
<proteinExistence type="predicted"/>
<sequence>MGILKGNLSHELQRRQMLDGVTSGHFVEDMTLHDSPSTPPTGQFFRRLQSSDHDIQSTSSSRSHDSLAKVPQDSIKRRPHKRELQEGWSFYITNDAGSELASVL</sequence>
<dbReference type="EMBL" id="BDGG01000001">
    <property type="protein sequence ID" value="GAU89007.1"/>
    <property type="molecule type" value="Genomic_DNA"/>
</dbReference>
<evidence type="ECO:0000313" key="2">
    <source>
        <dbReference type="EMBL" id="GAU89007.1"/>
    </source>
</evidence>
<feature type="region of interest" description="Disordered" evidence="1">
    <location>
        <begin position="29"/>
        <end position="81"/>
    </location>
</feature>
<comment type="caution">
    <text evidence="2">The sequence shown here is derived from an EMBL/GenBank/DDBJ whole genome shotgun (WGS) entry which is preliminary data.</text>
</comment>
<dbReference type="Proteomes" id="UP000186922">
    <property type="component" value="Unassembled WGS sequence"/>
</dbReference>
<gene>
    <name evidence="2" type="primary">RvY_01606-1</name>
    <name evidence="2" type="synonym">RvY_01606.1</name>
    <name evidence="2" type="ORF">RvY_01606</name>
</gene>
<protein>
    <submittedName>
        <fullName evidence="2">Uncharacterized protein</fullName>
    </submittedName>
</protein>
<keyword evidence="3" id="KW-1185">Reference proteome</keyword>
<reference evidence="2 3" key="1">
    <citation type="journal article" date="2016" name="Nat. Commun.">
        <title>Extremotolerant tardigrade genome and improved radiotolerance of human cultured cells by tardigrade-unique protein.</title>
        <authorList>
            <person name="Hashimoto T."/>
            <person name="Horikawa D.D."/>
            <person name="Saito Y."/>
            <person name="Kuwahara H."/>
            <person name="Kozuka-Hata H."/>
            <person name="Shin-I T."/>
            <person name="Minakuchi Y."/>
            <person name="Ohishi K."/>
            <person name="Motoyama A."/>
            <person name="Aizu T."/>
            <person name="Enomoto A."/>
            <person name="Kondo K."/>
            <person name="Tanaka S."/>
            <person name="Hara Y."/>
            <person name="Koshikawa S."/>
            <person name="Sagara H."/>
            <person name="Miura T."/>
            <person name="Yokobori S."/>
            <person name="Miyagawa K."/>
            <person name="Suzuki Y."/>
            <person name="Kubo T."/>
            <person name="Oyama M."/>
            <person name="Kohara Y."/>
            <person name="Fujiyama A."/>
            <person name="Arakawa K."/>
            <person name="Katayama T."/>
            <person name="Toyoda A."/>
            <person name="Kunieda T."/>
        </authorList>
    </citation>
    <scope>NUCLEOTIDE SEQUENCE [LARGE SCALE GENOMIC DNA]</scope>
    <source>
        <strain evidence="2 3">YOKOZUNA-1</strain>
    </source>
</reference>
<name>A0A1D1UP06_RAMVA</name>
<organism evidence="2 3">
    <name type="scientific">Ramazzottius varieornatus</name>
    <name type="common">Water bear</name>
    <name type="synonym">Tardigrade</name>
    <dbReference type="NCBI Taxonomy" id="947166"/>
    <lineage>
        <taxon>Eukaryota</taxon>
        <taxon>Metazoa</taxon>
        <taxon>Ecdysozoa</taxon>
        <taxon>Tardigrada</taxon>
        <taxon>Eutardigrada</taxon>
        <taxon>Parachela</taxon>
        <taxon>Hypsibioidea</taxon>
        <taxon>Ramazzottiidae</taxon>
        <taxon>Ramazzottius</taxon>
    </lineage>
</organism>
<accession>A0A1D1UP06</accession>